<dbReference type="AlphaFoldDB" id="A0A415D558"/>
<proteinExistence type="predicted"/>
<name>A0A415D558_9FIRM</name>
<evidence type="ECO:0000313" key="2">
    <source>
        <dbReference type="Proteomes" id="UP000285832"/>
    </source>
</evidence>
<protein>
    <submittedName>
        <fullName evidence="1">Uncharacterized protein</fullName>
    </submittedName>
</protein>
<sequence>MQYTPLSLDFKDEILSSVNTQRKYRQTINTDGTISLEDLTAYAQKGTVYGAKEIIEERKALNDIHANKIVSLSEVSLVTEEGYFVDAKAVKELYDMITPVSYAQSMFHIQPFYNVSAFSAYKIGREVHFNVSLNAKSGTTLIANNLYGINSEAIPAELRPTVATHIQCVGCSQSWGNGVAVMSYVDTTGVIYFSTPAVRDFYKFHGVWIAKS</sequence>
<dbReference type="Proteomes" id="UP000285832">
    <property type="component" value="Unassembled WGS sequence"/>
</dbReference>
<organism evidence="1 2">
    <name type="scientific">[Ruminococcus] lactaris</name>
    <dbReference type="NCBI Taxonomy" id="46228"/>
    <lineage>
        <taxon>Bacteria</taxon>
        <taxon>Bacillati</taxon>
        <taxon>Bacillota</taxon>
        <taxon>Clostridia</taxon>
        <taxon>Lachnospirales</taxon>
        <taxon>Lachnospiraceae</taxon>
        <taxon>Mediterraneibacter</taxon>
    </lineage>
</organism>
<dbReference type="RefSeq" id="WP_118279062.1">
    <property type="nucleotide sequence ID" value="NZ_JAQDJO010000018.1"/>
</dbReference>
<gene>
    <name evidence="1" type="ORF">DW116_07705</name>
</gene>
<evidence type="ECO:0000313" key="1">
    <source>
        <dbReference type="EMBL" id="RHJ61218.1"/>
    </source>
</evidence>
<reference evidence="1 2" key="1">
    <citation type="submission" date="2018-08" db="EMBL/GenBank/DDBJ databases">
        <title>A genome reference for cultivated species of the human gut microbiota.</title>
        <authorList>
            <person name="Zou Y."/>
            <person name="Xue W."/>
            <person name="Luo G."/>
        </authorList>
    </citation>
    <scope>NUCLEOTIDE SEQUENCE [LARGE SCALE GENOMIC DNA]</scope>
    <source>
        <strain evidence="1 2">AM09-9</strain>
    </source>
</reference>
<accession>A0A415D558</accession>
<dbReference type="EMBL" id="QRMI01000017">
    <property type="protein sequence ID" value="RHJ61218.1"/>
    <property type="molecule type" value="Genomic_DNA"/>
</dbReference>
<comment type="caution">
    <text evidence="1">The sequence shown here is derived from an EMBL/GenBank/DDBJ whole genome shotgun (WGS) entry which is preliminary data.</text>
</comment>